<dbReference type="CDD" id="cd07505">
    <property type="entry name" value="HAD_BPGM-like"/>
    <property type="match status" value="1"/>
</dbReference>
<dbReference type="SFLD" id="SFLDS00003">
    <property type="entry name" value="Haloacid_Dehalogenase"/>
    <property type="match status" value="1"/>
</dbReference>
<dbReference type="Gene3D" id="3.40.50.1000">
    <property type="entry name" value="HAD superfamily/HAD-like"/>
    <property type="match status" value="1"/>
</dbReference>
<dbReference type="GO" id="GO:0016787">
    <property type="term" value="F:hydrolase activity"/>
    <property type="evidence" value="ECO:0007669"/>
    <property type="project" value="UniProtKB-KW"/>
</dbReference>
<evidence type="ECO:0000313" key="2">
    <source>
        <dbReference type="Proteomes" id="UP001597545"/>
    </source>
</evidence>
<dbReference type="InterPro" id="IPR051806">
    <property type="entry name" value="HAD-like_SPP"/>
</dbReference>
<dbReference type="SFLD" id="SFLDG01135">
    <property type="entry name" value="C1.5.6:_HAD__Beta-PGM__Phospha"/>
    <property type="match status" value="1"/>
</dbReference>
<dbReference type="RefSeq" id="WP_380906376.1">
    <property type="nucleotide sequence ID" value="NZ_JBHUEG010000018.1"/>
</dbReference>
<gene>
    <name evidence="1" type="ORF">ACFSR5_20175</name>
</gene>
<protein>
    <submittedName>
        <fullName evidence="1">HAD family hydrolase</fullName>
    </submittedName>
</protein>
<dbReference type="InterPro" id="IPR041492">
    <property type="entry name" value="HAD_2"/>
</dbReference>
<dbReference type="NCBIfam" id="TIGR01549">
    <property type="entry name" value="HAD-SF-IA-v1"/>
    <property type="match status" value="1"/>
</dbReference>
<evidence type="ECO:0000313" key="1">
    <source>
        <dbReference type="EMBL" id="MFD2549974.1"/>
    </source>
</evidence>
<organism evidence="1 2">
    <name type="scientific">Sphingobacterium suaedae</name>
    <dbReference type="NCBI Taxonomy" id="1686402"/>
    <lineage>
        <taxon>Bacteria</taxon>
        <taxon>Pseudomonadati</taxon>
        <taxon>Bacteroidota</taxon>
        <taxon>Sphingobacteriia</taxon>
        <taxon>Sphingobacteriales</taxon>
        <taxon>Sphingobacteriaceae</taxon>
        <taxon>Sphingobacterium</taxon>
    </lineage>
</organism>
<dbReference type="Proteomes" id="UP001597545">
    <property type="component" value="Unassembled WGS sequence"/>
</dbReference>
<reference evidence="2" key="1">
    <citation type="journal article" date="2019" name="Int. J. Syst. Evol. Microbiol.">
        <title>The Global Catalogue of Microorganisms (GCM) 10K type strain sequencing project: providing services to taxonomists for standard genome sequencing and annotation.</title>
        <authorList>
            <consortium name="The Broad Institute Genomics Platform"/>
            <consortium name="The Broad Institute Genome Sequencing Center for Infectious Disease"/>
            <person name="Wu L."/>
            <person name="Ma J."/>
        </authorList>
    </citation>
    <scope>NUCLEOTIDE SEQUENCE [LARGE SCALE GENOMIC DNA]</scope>
    <source>
        <strain evidence="2">KCTC 42662</strain>
    </source>
</reference>
<sequence length="221" mass="25055">MEHIEAVLFDLDGTLIDSEHFYYSNWKPLLAMHFGLEINFDDWIRYFAGHTLVRNVQFLKEHWGIDTTEEFMWKETRAAYAKADMTKIALMPYAREILDALQQAGKRMALVTSSYQTTVDTVLGHHGLLPYFEFFVTRENVEYAKPNPEPYLQAVALLGVANEHVVAIEDTSTGLKAAQDAGITCIAVSRQAVERPKLEKASHLVENLLEVSQILLSSHPS</sequence>
<dbReference type="PRINTS" id="PR00413">
    <property type="entry name" value="HADHALOGNASE"/>
</dbReference>
<dbReference type="PANTHER" id="PTHR43481">
    <property type="entry name" value="FRUCTOSE-1-PHOSPHATE PHOSPHATASE"/>
    <property type="match status" value="1"/>
</dbReference>
<keyword evidence="2" id="KW-1185">Reference proteome</keyword>
<dbReference type="Pfam" id="PF13419">
    <property type="entry name" value="HAD_2"/>
    <property type="match status" value="1"/>
</dbReference>
<keyword evidence="1" id="KW-0378">Hydrolase</keyword>
<dbReference type="PANTHER" id="PTHR43481:SF4">
    <property type="entry name" value="GLYCEROL-1-PHOSPHATE PHOSPHOHYDROLASE 1-RELATED"/>
    <property type="match status" value="1"/>
</dbReference>
<name>A0ABW5KLW6_9SPHI</name>
<dbReference type="InterPro" id="IPR023198">
    <property type="entry name" value="PGP-like_dom2"/>
</dbReference>
<dbReference type="NCBIfam" id="TIGR01509">
    <property type="entry name" value="HAD-SF-IA-v3"/>
    <property type="match status" value="1"/>
</dbReference>
<accession>A0ABW5KLW6</accession>
<dbReference type="SUPFAM" id="SSF56784">
    <property type="entry name" value="HAD-like"/>
    <property type="match status" value="1"/>
</dbReference>
<dbReference type="InterPro" id="IPR023214">
    <property type="entry name" value="HAD_sf"/>
</dbReference>
<dbReference type="InterPro" id="IPR006439">
    <property type="entry name" value="HAD-SF_hydro_IA"/>
</dbReference>
<dbReference type="Gene3D" id="1.10.150.240">
    <property type="entry name" value="Putative phosphatase, domain 2"/>
    <property type="match status" value="1"/>
</dbReference>
<dbReference type="InterPro" id="IPR036412">
    <property type="entry name" value="HAD-like_sf"/>
</dbReference>
<proteinExistence type="predicted"/>
<comment type="caution">
    <text evidence="1">The sequence shown here is derived from an EMBL/GenBank/DDBJ whole genome shotgun (WGS) entry which is preliminary data.</text>
</comment>
<dbReference type="EMBL" id="JBHULR010000021">
    <property type="protein sequence ID" value="MFD2549974.1"/>
    <property type="molecule type" value="Genomic_DNA"/>
</dbReference>
<dbReference type="SFLD" id="SFLDG01129">
    <property type="entry name" value="C1.5:_HAD__Beta-PGM__Phosphata"/>
    <property type="match status" value="1"/>
</dbReference>